<organism evidence="2 3">
    <name type="scientific">Dichanthelium oligosanthes</name>
    <dbReference type="NCBI Taxonomy" id="888268"/>
    <lineage>
        <taxon>Eukaryota</taxon>
        <taxon>Viridiplantae</taxon>
        <taxon>Streptophyta</taxon>
        <taxon>Embryophyta</taxon>
        <taxon>Tracheophyta</taxon>
        <taxon>Spermatophyta</taxon>
        <taxon>Magnoliopsida</taxon>
        <taxon>Liliopsida</taxon>
        <taxon>Poales</taxon>
        <taxon>Poaceae</taxon>
        <taxon>PACMAD clade</taxon>
        <taxon>Panicoideae</taxon>
        <taxon>Panicodae</taxon>
        <taxon>Paniceae</taxon>
        <taxon>Dichantheliinae</taxon>
        <taxon>Dichanthelium</taxon>
    </lineage>
</organism>
<keyword evidence="3" id="KW-1185">Reference proteome</keyword>
<dbReference type="EMBL" id="LWDX02044216">
    <property type="protein sequence ID" value="OEL22886.1"/>
    <property type="molecule type" value="Genomic_DNA"/>
</dbReference>
<dbReference type="SUPFAM" id="SSF50965">
    <property type="entry name" value="Galactose oxidase, central domain"/>
    <property type="match status" value="1"/>
</dbReference>
<evidence type="ECO:0000313" key="2">
    <source>
        <dbReference type="EMBL" id="OEL22886.1"/>
    </source>
</evidence>
<dbReference type="AlphaFoldDB" id="A0A1E5VCK4"/>
<dbReference type="InterPro" id="IPR050942">
    <property type="entry name" value="F-box_BR-signaling"/>
</dbReference>
<dbReference type="InterPro" id="IPR005174">
    <property type="entry name" value="KIB1-4_b-propeller"/>
</dbReference>
<dbReference type="PANTHER" id="PTHR44259:SF107">
    <property type="entry name" value="F-BOX PROTEIN SKIP23-LIKE"/>
    <property type="match status" value="1"/>
</dbReference>
<dbReference type="Proteomes" id="UP000095767">
    <property type="component" value="Unassembled WGS sequence"/>
</dbReference>
<dbReference type="InterPro" id="IPR011043">
    <property type="entry name" value="Gal_Oxase/kelch_b-propeller"/>
</dbReference>
<dbReference type="OrthoDB" id="642536at2759"/>
<reference evidence="2 3" key="1">
    <citation type="submission" date="2016-09" db="EMBL/GenBank/DDBJ databases">
        <title>The draft genome of Dichanthelium oligosanthes: A C3 panicoid grass species.</title>
        <authorList>
            <person name="Studer A.J."/>
            <person name="Schnable J.C."/>
            <person name="Brutnell T.P."/>
        </authorList>
    </citation>
    <scope>NUCLEOTIDE SEQUENCE [LARGE SCALE GENOMIC DNA]</scope>
    <source>
        <strain evidence="3">cv. Kellogg 1175</strain>
        <tissue evidence="2">Leaf</tissue>
    </source>
</reference>
<dbReference type="PANTHER" id="PTHR44259">
    <property type="entry name" value="OS07G0183000 PROTEIN-RELATED"/>
    <property type="match status" value="1"/>
</dbReference>
<dbReference type="STRING" id="888268.A0A1E5VCK4"/>
<comment type="caution">
    <text evidence="2">The sequence shown here is derived from an EMBL/GenBank/DDBJ whole genome shotgun (WGS) entry which is preliminary data.</text>
</comment>
<proteinExistence type="predicted"/>
<evidence type="ECO:0000259" key="1">
    <source>
        <dbReference type="Pfam" id="PF03478"/>
    </source>
</evidence>
<protein>
    <recommendedName>
        <fullName evidence="1">KIB1-4 beta-propeller domain-containing protein</fullName>
    </recommendedName>
</protein>
<accession>A0A1E5VCK4</accession>
<feature type="domain" description="KIB1-4 beta-propeller" evidence="1">
    <location>
        <begin position="6"/>
        <end position="247"/>
    </location>
</feature>
<gene>
    <name evidence="2" type="ORF">BAE44_0016096</name>
</gene>
<name>A0A1E5VCK4_9POAL</name>
<evidence type="ECO:0000313" key="3">
    <source>
        <dbReference type="Proteomes" id="UP000095767"/>
    </source>
</evidence>
<sequence>MVRGSERCIGATTSGCLAFSDWSDVVLVNPVTDALESVVIAGHNMLNLDRVLVSGGGGDSFFSFDMYGISLWRRRRAEGRDEWSKLPVHPAHPNQVFNIILAVNCNGCVYVFPRNWDVSTVDSSAQPPLLTEKLPVASMDLVRKGGHLIGLDGEVLFVHRVIACKDIELVFCGHGEEQNVVVGFEVYKLDMKAQRWSKVERLADDRALFVSPQSSFAVRASETAGCRSNCIYFVGESLRCSTCQADSGSTWGMYSIEDREDLFKQAFGGLRRKCTAARWFLPTVNEAQSNGSP</sequence>
<dbReference type="Pfam" id="PF03478">
    <property type="entry name" value="Beta-prop_KIB1-4"/>
    <property type="match status" value="1"/>
</dbReference>